<feature type="transmembrane region" description="Helical" evidence="1">
    <location>
        <begin position="131"/>
        <end position="154"/>
    </location>
</feature>
<dbReference type="Proteomes" id="UP001243989">
    <property type="component" value="Unassembled WGS sequence"/>
</dbReference>
<sequence length="228" mass="25245">MFTFCLQASLVVSFQVAKAVEHVRRRVFNFPSPNLLRILEVSTEAFIHVLPTFYWSSVLLSLGLVIASLLAAFTASGKKRDEQLEQWKAGEDFTIYDSQLVALGSLFSVQITFIINLMLEVPGRRRRGLNGGILSLLGILLIGLIRLTVVYDAQLPEDVDKLLEAALQSDQNIRLFLQVVAGITLSLMTTCGVIALAIQFGIPNFTPCLVGITKRPGDTCIKRRRHSV</sequence>
<evidence type="ECO:0000313" key="3">
    <source>
        <dbReference type="Proteomes" id="UP001243989"/>
    </source>
</evidence>
<accession>A0AAI9ZLK5</accession>
<dbReference type="AlphaFoldDB" id="A0AAI9ZLK5"/>
<keyword evidence="3" id="KW-1185">Reference proteome</keyword>
<keyword evidence="1" id="KW-0812">Transmembrane</keyword>
<dbReference type="RefSeq" id="XP_060441504.1">
    <property type="nucleotide sequence ID" value="XM_060591091.1"/>
</dbReference>
<reference evidence="2" key="1">
    <citation type="submission" date="2021-06" db="EMBL/GenBank/DDBJ databases">
        <title>Comparative genomics, transcriptomics and evolutionary studies reveal genomic signatures of adaptation to plant cell wall in hemibiotrophic fungi.</title>
        <authorList>
            <consortium name="DOE Joint Genome Institute"/>
            <person name="Baroncelli R."/>
            <person name="Diaz J.F."/>
            <person name="Benocci T."/>
            <person name="Peng M."/>
            <person name="Battaglia E."/>
            <person name="Haridas S."/>
            <person name="Andreopoulos W."/>
            <person name="Labutti K."/>
            <person name="Pangilinan J."/>
            <person name="Floch G.L."/>
            <person name="Makela M.R."/>
            <person name="Henrissat B."/>
            <person name="Grigoriev I.V."/>
            <person name="Crouch J.A."/>
            <person name="De Vries R.P."/>
            <person name="Sukno S.A."/>
            <person name="Thon M.R."/>
        </authorList>
    </citation>
    <scope>NUCLEOTIDE SEQUENCE</scope>
    <source>
        <strain evidence="2">CBS 102054</strain>
    </source>
</reference>
<proteinExistence type="predicted"/>
<dbReference type="EMBL" id="JAHMHQ010000020">
    <property type="protein sequence ID" value="KAK1625509.1"/>
    <property type="molecule type" value="Genomic_DNA"/>
</dbReference>
<dbReference type="GeneID" id="85475953"/>
<name>A0AAI9ZLK5_9PEZI</name>
<gene>
    <name evidence="2" type="ORF">BDP81DRAFT_435967</name>
</gene>
<organism evidence="2 3">
    <name type="scientific">Colletotrichum phormii</name>
    <dbReference type="NCBI Taxonomy" id="359342"/>
    <lineage>
        <taxon>Eukaryota</taxon>
        <taxon>Fungi</taxon>
        <taxon>Dikarya</taxon>
        <taxon>Ascomycota</taxon>
        <taxon>Pezizomycotina</taxon>
        <taxon>Sordariomycetes</taxon>
        <taxon>Hypocreomycetidae</taxon>
        <taxon>Glomerellales</taxon>
        <taxon>Glomerellaceae</taxon>
        <taxon>Colletotrichum</taxon>
        <taxon>Colletotrichum acutatum species complex</taxon>
    </lineage>
</organism>
<keyword evidence="1" id="KW-1133">Transmembrane helix</keyword>
<comment type="caution">
    <text evidence="2">The sequence shown here is derived from an EMBL/GenBank/DDBJ whole genome shotgun (WGS) entry which is preliminary data.</text>
</comment>
<feature type="transmembrane region" description="Helical" evidence="1">
    <location>
        <begin position="175"/>
        <end position="198"/>
    </location>
</feature>
<evidence type="ECO:0000313" key="2">
    <source>
        <dbReference type="EMBL" id="KAK1625509.1"/>
    </source>
</evidence>
<evidence type="ECO:0000256" key="1">
    <source>
        <dbReference type="SAM" id="Phobius"/>
    </source>
</evidence>
<feature type="transmembrane region" description="Helical" evidence="1">
    <location>
        <begin position="96"/>
        <end position="119"/>
    </location>
</feature>
<feature type="transmembrane region" description="Helical" evidence="1">
    <location>
        <begin position="53"/>
        <end position="75"/>
    </location>
</feature>
<protein>
    <submittedName>
        <fullName evidence="2">Uncharacterized protein</fullName>
    </submittedName>
</protein>
<keyword evidence="1" id="KW-0472">Membrane</keyword>